<evidence type="ECO:0000256" key="1">
    <source>
        <dbReference type="SAM" id="MobiDB-lite"/>
    </source>
</evidence>
<evidence type="ECO:0000313" key="3">
    <source>
        <dbReference type="Proteomes" id="UP001244011"/>
    </source>
</evidence>
<dbReference type="GeneID" id="85308916"/>
<feature type="compositionally biased region" description="Polar residues" evidence="1">
    <location>
        <begin position="43"/>
        <end position="58"/>
    </location>
</feature>
<dbReference type="RefSeq" id="XP_060277873.1">
    <property type="nucleotide sequence ID" value="XM_060425729.1"/>
</dbReference>
<gene>
    <name evidence="2" type="ORF">QBC33DRAFT_502392</name>
</gene>
<reference evidence="2" key="1">
    <citation type="submission" date="2023-06" db="EMBL/GenBank/DDBJ databases">
        <title>Genome-scale phylogeny and comparative genomics of the fungal order Sordariales.</title>
        <authorList>
            <consortium name="Lawrence Berkeley National Laboratory"/>
            <person name="Hensen N."/>
            <person name="Bonometti L."/>
            <person name="Westerberg I."/>
            <person name="Brannstrom I.O."/>
            <person name="Guillou S."/>
            <person name="Cros-Aarteil S."/>
            <person name="Calhoun S."/>
            <person name="Haridas S."/>
            <person name="Kuo A."/>
            <person name="Mondo S."/>
            <person name="Pangilinan J."/>
            <person name="Riley R."/>
            <person name="Labutti K."/>
            <person name="Andreopoulos B."/>
            <person name="Lipzen A."/>
            <person name="Chen C."/>
            <person name="Yanf M."/>
            <person name="Daum C."/>
            <person name="Ng V."/>
            <person name="Clum A."/>
            <person name="Steindorff A."/>
            <person name="Ohm R."/>
            <person name="Martin F."/>
            <person name="Silar P."/>
            <person name="Natvig D."/>
            <person name="Lalanne C."/>
            <person name="Gautier V."/>
            <person name="Ament-Velasquez S.L."/>
            <person name="Kruys A."/>
            <person name="Hutchinson M.I."/>
            <person name="Powell A.J."/>
            <person name="Barry K."/>
            <person name="Miller A.N."/>
            <person name="Grigoriev I.V."/>
            <person name="Debuchy R."/>
            <person name="Gladieux P."/>
            <person name="Thoren M.H."/>
            <person name="Johannesson H."/>
        </authorList>
    </citation>
    <scope>NUCLEOTIDE SEQUENCE</scope>
    <source>
        <strain evidence="2">8032-3</strain>
    </source>
</reference>
<sequence length="457" mass="53035">MKQFIAKFKRSVRISEAPADPTTSDAAPKLVTIGSDVGHTEAEPQSTPSPKAKQQNCDSRLESLLPEVRRQLLSILDLRGLKLLVRASPTFHQQYLVDRKYLLCRSLEETLGSVAIDAYAVHKCTAQAGDTKQNTPWVPNSYSEQTSRRYLSLADKLTLDEAIRMAVFYFHSVKPITEYYARWSLDNLANEAGKDSHNHQQEVTLTRTETMRLIRATYRFQLLCQLVEPANKAMRLSRQETVLDFLGVLEPWEIEELFSFYQFARDVYDRILTDIRWDLHPDNPRFDDQGRPPTPEGAFDLDISTDRSNYLEGITLRGLSLLHTVLFKIKDHKHLVSTMQQHITSSYIPFNALEGVLGETQQALRRRNHPSERDRMQEQRTPYPFRGDSEPDAPPLAWTIMWGNTYSNLYGWYIPEEMRRWGYVFWDAATLEGMGGRRVLNRQWEEYWDNDPRDDLL</sequence>
<keyword evidence="3" id="KW-1185">Reference proteome</keyword>
<feature type="compositionally biased region" description="Basic and acidic residues" evidence="1">
    <location>
        <begin position="369"/>
        <end position="378"/>
    </location>
</feature>
<dbReference type="Proteomes" id="UP001244011">
    <property type="component" value="Unassembled WGS sequence"/>
</dbReference>
<feature type="compositionally biased region" description="Low complexity" evidence="1">
    <location>
        <begin position="17"/>
        <end position="28"/>
    </location>
</feature>
<evidence type="ECO:0000313" key="2">
    <source>
        <dbReference type="EMBL" id="KAK1761660.1"/>
    </source>
</evidence>
<feature type="region of interest" description="Disordered" evidence="1">
    <location>
        <begin position="365"/>
        <end position="390"/>
    </location>
</feature>
<feature type="region of interest" description="Disordered" evidence="1">
    <location>
        <begin position="16"/>
        <end position="58"/>
    </location>
</feature>
<protein>
    <submittedName>
        <fullName evidence="2">Uncharacterized protein</fullName>
    </submittedName>
</protein>
<organism evidence="2 3">
    <name type="scientific">Phialemonium atrogriseum</name>
    <dbReference type="NCBI Taxonomy" id="1093897"/>
    <lineage>
        <taxon>Eukaryota</taxon>
        <taxon>Fungi</taxon>
        <taxon>Dikarya</taxon>
        <taxon>Ascomycota</taxon>
        <taxon>Pezizomycotina</taxon>
        <taxon>Sordariomycetes</taxon>
        <taxon>Sordariomycetidae</taxon>
        <taxon>Cephalothecales</taxon>
        <taxon>Cephalothecaceae</taxon>
        <taxon>Phialemonium</taxon>
    </lineage>
</organism>
<proteinExistence type="predicted"/>
<name>A0AAJ0BNP3_9PEZI</name>
<dbReference type="EMBL" id="MU839057">
    <property type="protein sequence ID" value="KAK1761660.1"/>
    <property type="molecule type" value="Genomic_DNA"/>
</dbReference>
<comment type="caution">
    <text evidence="2">The sequence shown here is derived from an EMBL/GenBank/DDBJ whole genome shotgun (WGS) entry which is preliminary data.</text>
</comment>
<accession>A0AAJ0BNP3</accession>
<dbReference type="AlphaFoldDB" id="A0AAJ0BNP3"/>